<feature type="domain" description="Response regulatory" evidence="2">
    <location>
        <begin position="2"/>
        <end position="116"/>
    </location>
</feature>
<dbReference type="GO" id="GO:0000156">
    <property type="term" value="F:phosphorelay response regulator activity"/>
    <property type="evidence" value="ECO:0007669"/>
    <property type="project" value="TreeGrafter"/>
</dbReference>
<keyword evidence="1" id="KW-0597">Phosphoprotein</keyword>
<dbReference type="PANTHER" id="PTHR45526">
    <property type="entry name" value="TRANSCRIPTIONAL REGULATORY PROTEIN DPIA"/>
    <property type="match status" value="1"/>
</dbReference>
<feature type="modified residue" description="4-aspartylphosphate" evidence="1">
    <location>
        <position position="51"/>
    </location>
</feature>
<evidence type="ECO:0000313" key="4">
    <source>
        <dbReference type="Proteomes" id="UP000561326"/>
    </source>
</evidence>
<protein>
    <submittedName>
        <fullName evidence="3">Response regulator</fullName>
    </submittedName>
</protein>
<dbReference type="InterPro" id="IPR011006">
    <property type="entry name" value="CheY-like_superfamily"/>
</dbReference>
<dbReference type="InterPro" id="IPR036390">
    <property type="entry name" value="WH_DNA-bd_sf"/>
</dbReference>
<dbReference type="Proteomes" id="UP000561326">
    <property type="component" value="Unassembled WGS sequence"/>
</dbReference>
<dbReference type="AlphaFoldDB" id="A0A848CT08"/>
<dbReference type="InterPro" id="IPR001789">
    <property type="entry name" value="Sig_transdc_resp-reg_receiver"/>
</dbReference>
<dbReference type="Pfam" id="PF00072">
    <property type="entry name" value="Response_reg"/>
    <property type="match status" value="1"/>
</dbReference>
<dbReference type="Gene3D" id="3.40.50.2300">
    <property type="match status" value="1"/>
</dbReference>
<evidence type="ECO:0000259" key="2">
    <source>
        <dbReference type="PROSITE" id="PS50110"/>
    </source>
</evidence>
<dbReference type="EMBL" id="JABAGO010000050">
    <property type="protein sequence ID" value="NMF00655.1"/>
    <property type="molecule type" value="Genomic_DNA"/>
</dbReference>
<evidence type="ECO:0000256" key="1">
    <source>
        <dbReference type="PROSITE-ProRule" id="PRU00169"/>
    </source>
</evidence>
<dbReference type="InterPro" id="IPR051271">
    <property type="entry name" value="2C-system_Tx_regulators"/>
</dbReference>
<comment type="caution">
    <text evidence="3">The sequence shown here is derived from an EMBL/GenBank/DDBJ whole genome shotgun (WGS) entry which is preliminary data.</text>
</comment>
<dbReference type="SUPFAM" id="SSF46785">
    <property type="entry name" value="Winged helix' DNA-binding domain"/>
    <property type="match status" value="1"/>
</dbReference>
<dbReference type="PROSITE" id="PS50110">
    <property type="entry name" value="RESPONSE_REGULATORY"/>
    <property type="match status" value="1"/>
</dbReference>
<evidence type="ECO:0000313" key="3">
    <source>
        <dbReference type="EMBL" id="NMF00655.1"/>
    </source>
</evidence>
<dbReference type="PANTHER" id="PTHR45526:SF1">
    <property type="entry name" value="TRANSCRIPTIONAL REGULATORY PROTEIN DCUR-RELATED"/>
    <property type="match status" value="1"/>
</dbReference>
<reference evidence="3 4" key="1">
    <citation type="submission" date="2020-04" db="EMBL/GenBank/DDBJ databases">
        <authorList>
            <person name="Hitch T.C.A."/>
            <person name="Wylensek D."/>
            <person name="Clavel T."/>
        </authorList>
    </citation>
    <scope>NUCLEOTIDE SEQUENCE [LARGE SCALE GENOMIC DNA]</scope>
    <source>
        <strain evidence="3 4">WB01_D5_05</strain>
    </source>
</reference>
<gene>
    <name evidence="3" type="ORF">HF838_20735</name>
</gene>
<organism evidence="3 4">
    <name type="scientific">Aneurinibacillus aneurinilyticus</name>
    <name type="common">Bacillus aneurinolyticus</name>
    <dbReference type="NCBI Taxonomy" id="1391"/>
    <lineage>
        <taxon>Bacteria</taxon>
        <taxon>Bacillati</taxon>
        <taxon>Bacillota</taxon>
        <taxon>Bacilli</taxon>
        <taxon>Bacillales</taxon>
        <taxon>Paenibacillaceae</taxon>
        <taxon>Aneurinibacillus group</taxon>
        <taxon>Aneurinibacillus</taxon>
    </lineage>
</organism>
<dbReference type="RefSeq" id="WP_168976277.1">
    <property type="nucleotide sequence ID" value="NZ_CAMJCG010000027.1"/>
</dbReference>
<proteinExistence type="predicted"/>
<dbReference type="SMART" id="SM00448">
    <property type="entry name" value="REC"/>
    <property type="match status" value="1"/>
</dbReference>
<name>A0A848CT08_ANEAE</name>
<accession>A0A848CT08</accession>
<dbReference type="SUPFAM" id="SSF52172">
    <property type="entry name" value="CheY-like"/>
    <property type="match status" value="1"/>
</dbReference>
<sequence length="213" mass="24507">MKILIMDDDATVRFMLREICESAGWNIVFGSNGREGVDLFRTERADVVLVDYHMPEMDGLRAVQEIRKLDEHVPILVLTVDERQEIADRFLDVGATDFAIKPVRAPDLISRIQLHLRLSKLTKESEKETSEAKKNQELEAPKGISTTTLNHIAGFLRDRRKPCTIDEITKDVGLAYPTVYRSLVYMMQKGKVRTIISYQKVGRPKNKYEWRGE</sequence>